<feature type="transmembrane region" description="Helical" evidence="2">
    <location>
        <begin position="20"/>
        <end position="40"/>
    </location>
</feature>
<gene>
    <name evidence="3" type="ORF">K0504_01645</name>
</gene>
<keyword evidence="4" id="KW-1185">Reference proteome</keyword>
<feature type="transmembrane region" description="Helical" evidence="2">
    <location>
        <begin position="253"/>
        <end position="277"/>
    </location>
</feature>
<feature type="transmembrane region" description="Helical" evidence="2">
    <location>
        <begin position="106"/>
        <end position="127"/>
    </location>
</feature>
<keyword evidence="2" id="KW-1133">Transmembrane helix</keyword>
<comment type="caution">
    <text evidence="3">The sequence shown here is derived from an EMBL/GenBank/DDBJ whole genome shotgun (WGS) entry which is preliminary data.</text>
</comment>
<feature type="transmembrane region" description="Helical" evidence="2">
    <location>
        <begin position="337"/>
        <end position="356"/>
    </location>
</feature>
<accession>A0ABS7EBV9</accession>
<organism evidence="3 4">
    <name type="scientific">Neiella holothuriorum</name>
    <dbReference type="NCBI Taxonomy" id="2870530"/>
    <lineage>
        <taxon>Bacteria</taxon>
        <taxon>Pseudomonadati</taxon>
        <taxon>Pseudomonadota</taxon>
        <taxon>Gammaproteobacteria</taxon>
        <taxon>Alteromonadales</taxon>
        <taxon>Echinimonadaceae</taxon>
        <taxon>Neiella</taxon>
    </lineage>
</organism>
<dbReference type="InterPro" id="IPR050222">
    <property type="entry name" value="MATE_MdtK"/>
</dbReference>
<evidence type="ECO:0000313" key="3">
    <source>
        <dbReference type="EMBL" id="MBW8189725.1"/>
    </source>
</evidence>
<feature type="transmembrane region" description="Helical" evidence="2">
    <location>
        <begin position="60"/>
        <end position="86"/>
    </location>
</feature>
<protein>
    <recommendedName>
        <fullName evidence="5">Na(+)/drug antiporter</fullName>
    </recommendedName>
</protein>
<feature type="transmembrane region" description="Helical" evidence="2">
    <location>
        <begin position="139"/>
        <end position="165"/>
    </location>
</feature>
<evidence type="ECO:0000256" key="2">
    <source>
        <dbReference type="SAM" id="Phobius"/>
    </source>
</evidence>
<dbReference type="Pfam" id="PF01554">
    <property type="entry name" value="MatE"/>
    <property type="match status" value="1"/>
</dbReference>
<name>A0ABS7EBV9_9GAMM</name>
<feature type="transmembrane region" description="Helical" evidence="2">
    <location>
        <begin position="177"/>
        <end position="200"/>
    </location>
</feature>
<feature type="transmembrane region" description="Helical" evidence="2">
    <location>
        <begin position="227"/>
        <end position="247"/>
    </location>
</feature>
<reference evidence="3" key="1">
    <citation type="submission" date="2021-07" db="EMBL/GenBank/DDBJ databases">
        <title>Neiella marina sp. nov., isolated from the intestinal content of sea cucumber Apostichopus japonicus.</title>
        <authorList>
            <person name="Bai X."/>
        </authorList>
    </citation>
    <scope>NUCLEOTIDE SEQUENCE</scope>
    <source>
        <strain evidence="3">126</strain>
    </source>
</reference>
<keyword evidence="2" id="KW-0472">Membrane</keyword>
<evidence type="ECO:0000256" key="1">
    <source>
        <dbReference type="ARBA" id="ARBA00022448"/>
    </source>
</evidence>
<feature type="transmembrane region" description="Helical" evidence="2">
    <location>
        <begin position="376"/>
        <end position="396"/>
    </location>
</feature>
<dbReference type="EMBL" id="JAHZSS010000001">
    <property type="protein sequence ID" value="MBW8189725.1"/>
    <property type="molecule type" value="Genomic_DNA"/>
</dbReference>
<dbReference type="PANTHER" id="PTHR43298:SF2">
    <property type="entry name" value="FMN_FAD EXPORTER YEEO-RELATED"/>
    <property type="match status" value="1"/>
</dbReference>
<keyword evidence="1" id="KW-0813">Transport</keyword>
<keyword evidence="2" id="KW-0812">Transmembrane</keyword>
<proteinExistence type="predicted"/>
<dbReference type="Proteomes" id="UP001166251">
    <property type="component" value="Unassembled WGS sequence"/>
</dbReference>
<dbReference type="InterPro" id="IPR002528">
    <property type="entry name" value="MATE_fam"/>
</dbReference>
<dbReference type="PANTHER" id="PTHR43298">
    <property type="entry name" value="MULTIDRUG RESISTANCE PROTEIN NORM-RELATED"/>
    <property type="match status" value="1"/>
</dbReference>
<evidence type="ECO:0008006" key="5">
    <source>
        <dbReference type="Google" id="ProtNLM"/>
    </source>
</evidence>
<feature type="transmembrane region" description="Helical" evidence="2">
    <location>
        <begin position="298"/>
        <end position="325"/>
    </location>
</feature>
<sequence length="434" mass="47353">MQSMLIIDTLLVSPLGEVPLAAMGIASTILAFALGVQLALANGTQLIVGRVFGANDQQGLASTVINGLLINLAAAFLFLLIFHLWLEPAVNALTDRQDIADKVQEYLAVGQYILLLNALAQTIIALLNGRGDTKTPFQAYLLELPFNAVVSFVLIFGVSALGLNWQGLGGENLGWEGLGFVGAAFGSLAAITVRLLYLLWRLAQQTDLPAFTLKFNRSELTQHFAEIWPVATNFIVLSVGNTVYQLLFAQLNIYSYVAITLIFPWLRIATQFIVAWAQANSISITQAIGKGRHNHLALIVRACIKLGALMACAVSAALFGFSLLVEVVYPNVTEQTYVALASIAPLYIALPLVRTFNTIAGNSLRAMGRSVQVLKIHFVTQWLVGVPLCGLVILYFDWGLVWAFALLPIEELLKAIPFYRLLRHQLIDGRDCSK</sequence>
<evidence type="ECO:0000313" key="4">
    <source>
        <dbReference type="Proteomes" id="UP001166251"/>
    </source>
</evidence>